<evidence type="ECO:0000313" key="1">
    <source>
        <dbReference type="EMBL" id="CQD12156.1"/>
    </source>
</evidence>
<name>A0A0U1DBN4_9MYCO</name>
<protein>
    <submittedName>
        <fullName evidence="1">Uncharacterized protein</fullName>
    </submittedName>
</protein>
<gene>
    <name evidence="1" type="ORF">BN970_02487</name>
</gene>
<organism evidence="1 2">
    <name type="scientific">Mycolicibacterium conceptionense</name>
    <dbReference type="NCBI Taxonomy" id="451644"/>
    <lineage>
        <taxon>Bacteria</taxon>
        <taxon>Bacillati</taxon>
        <taxon>Actinomycetota</taxon>
        <taxon>Actinomycetes</taxon>
        <taxon>Mycobacteriales</taxon>
        <taxon>Mycobacteriaceae</taxon>
        <taxon>Mycolicibacterium</taxon>
    </lineage>
</organism>
<dbReference type="AlphaFoldDB" id="A0A0U1DBN4"/>
<sequence length="61" mass="6676">MVSQPRTVTPGARTAFCASMVQSGHRLRISSSATLPSTRANEAPRQKCVPRPKVTWLLALR</sequence>
<dbReference type="EMBL" id="CTEF01000001">
    <property type="protein sequence ID" value="CQD12156.1"/>
    <property type="molecule type" value="Genomic_DNA"/>
</dbReference>
<reference evidence="1 2" key="1">
    <citation type="submission" date="2015-03" db="EMBL/GenBank/DDBJ databases">
        <authorList>
            <person name="Murphy D."/>
        </authorList>
    </citation>
    <scope>NUCLEOTIDE SEQUENCE [LARGE SCALE GENOMIC DNA]</scope>
    <source>
        <strain evidence="1 2">D16</strain>
    </source>
</reference>
<dbReference type="Proteomes" id="UP000182227">
    <property type="component" value="Unassembled WGS sequence"/>
</dbReference>
<evidence type="ECO:0000313" key="2">
    <source>
        <dbReference type="Proteomes" id="UP000182227"/>
    </source>
</evidence>
<proteinExistence type="predicted"/>
<accession>A0A0U1DBN4</accession>